<dbReference type="SMART" id="SM00271">
    <property type="entry name" value="DnaJ"/>
    <property type="match status" value="1"/>
</dbReference>
<dbReference type="InterPro" id="IPR009073">
    <property type="entry name" value="HscB_oligo_C"/>
</dbReference>
<dbReference type="InterPro" id="IPR036386">
    <property type="entry name" value="HscB_C_sf"/>
</dbReference>
<keyword evidence="7" id="KW-1185">Reference proteome</keyword>
<sequence>MNMNYFELFGLPTQFDLDGSLLSSQYRELQKTFHPDNFATASERERLVAVQKASEINDAYQTLKNEIRRAEYLLMLHGIELRGEQQTMQDPEFLMEQMLLREELEMLESAADAQEQLIDFEGKVSKMYKIQLTTLKEQLAQSHWESAADIVRKLKFIAKLRNEIERAEEKLLG</sequence>
<dbReference type="Gene3D" id="1.10.287.110">
    <property type="entry name" value="DnaJ domain"/>
    <property type="match status" value="1"/>
</dbReference>
<dbReference type="Pfam" id="PF07743">
    <property type="entry name" value="HSCB_C"/>
    <property type="match status" value="1"/>
</dbReference>
<dbReference type="Pfam" id="PF00226">
    <property type="entry name" value="DnaJ"/>
    <property type="match status" value="1"/>
</dbReference>
<dbReference type="GO" id="GO:1990230">
    <property type="term" value="C:iron-sulfur cluster transfer complex"/>
    <property type="evidence" value="ECO:0007669"/>
    <property type="project" value="TreeGrafter"/>
</dbReference>
<proteinExistence type="inferred from homology"/>
<protein>
    <recommendedName>
        <fullName evidence="4">Co-chaperone protein HscB homolog</fullName>
    </recommendedName>
</protein>
<dbReference type="HAMAP" id="MF_00682">
    <property type="entry name" value="HscB"/>
    <property type="match status" value="1"/>
</dbReference>
<reference evidence="7" key="1">
    <citation type="submission" date="2016-11" db="EMBL/GenBank/DDBJ databases">
        <authorList>
            <person name="Varghese N."/>
            <person name="Submissions S."/>
        </authorList>
    </citation>
    <scope>NUCLEOTIDE SEQUENCE [LARGE SCALE GENOMIC DNA]</scope>
    <source>
        <strain evidence="7">DSM 21264</strain>
    </source>
</reference>
<dbReference type="EMBL" id="FQUH01000023">
    <property type="protein sequence ID" value="SHF99356.1"/>
    <property type="molecule type" value="Genomic_DNA"/>
</dbReference>
<dbReference type="GO" id="GO:0006457">
    <property type="term" value="P:protein folding"/>
    <property type="evidence" value="ECO:0007669"/>
    <property type="project" value="UniProtKB-UniRule"/>
</dbReference>
<comment type="function">
    <text evidence="3 4">Co-chaperone involved in the maturation of iron-sulfur cluster-containing proteins. Seems to help targeting proteins to be folded toward HscA.</text>
</comment>
<name>A0A1M5G6K8_VIBGA</name>
<dbReference type="CDD" id="cd06257">
    <property type="entry name" value="DnaJ"/>
    <property type="match status" value="1"/>
</dbReference>
<evidence type="ECO:0000256" key="4">
    <source>
        <dbReference type="HAMAP-Rule" id="MF_00682"/>
    </source>
</evidence>
<dbReference type="SUPFAM" id="SSF47144">
    <property type="entry name" value="HSC20 (HSCB), C-terminal oligomerisation domain"/>
    <property type="match status" value="1"/>
</dbReference>
<accession>A0A1M5G6K8</accession>
<dbReference type="Proteomes" id="UP000184159">
    <property type="component" value="Unassembled WGS sequence"/>
</dbReference>
<dbReference type="InterPro" id="IPR036869">
    <property type="entry name" value="J_dom_sf"/>
</dbReference>
<comment type="subunit">
    <text evidence="4">Interacts with HscA and stimulates its ATPase activity.</text>
</comment>
<dbReference type="NCBIfam" id="NF003449">
    <property type="entry name" value="PRK05014.1"/>
    <property type="match status" value="1"/>
</dbReference>
<dbReference type="GO" id="GO:0044571">
    <property type="term" value="P:[2Fe-2S] cluster assembly"/>
    <property type="evidence" value="ECO:0007669"/>
    <property type="project" value="InterPro"/>
</dbReference>
<dbReference type="PROSITE" id="PS50076">
    <property type="entry name" value="DNAJ_2"/>
    <property type="match status" value="1"/>
</dbReference>
<dbReference type="SUPFAM" id="SSF46565">
    <property type="entry name" value="Chaperone J-domain"/>
    <property type="match status" value="1"/>
</dbReference>
<evidence type="ECO:0000256" key="2">
    <source>
        <dbReference type="ARBA" id="ARBA00023186"/>
    </source>
</evidence>
<evidence type="ECO:0000313" key="6">
    <source>
        <dbReference type="EMBL" id="SHF99356.1"/>
    </source>
</evidence>
<dbReference type="NCBIfam" id="TIGR00714">
    <property type="entry name" value="hscB"/>
    <property type="match status" value="1"/>
</dbReference>
<dbReference type="PANTHER" id="PTHR14021:SF15">
    <property type="entry name" value="IRON-SULFUR CLUSTER CO-CHAPERONE PROTEIN HSCB"/>
    <property type="match status" value="1"/>
</dbReference>
<dbReference type="GO" id="GO:0051259">
    <property type="term" value="P:protein complex oligomerization"/>
    <property type="evidence" value="ECO:0007669"/>
    <property type="project" value="InterPro"/>
</dbReference>
<evidence type="ECO:0000259" key="5">
    <source>
        <dbReference type="PROSITE" id="PS50076"/>
    </source>
</evidence>
<dbReference type="PANTHER" id="PTHR14021">
    <property type="entry name" value="IRON-SULFUR CLUSTER CO-CHAPERONE PROTEIN HSCB"/>
    <property type="match status" value="1"/>
</dbReference>
<keyword evidence="2 4" id="KW-0143">Chaperone</keyword>
<organism evidence="6 7">
    <name type="scientific">Vibrio gazogenes DSM 21264 = NBRC 103151</name>
    <dbReference type="NCBI Taxonomy" id="1123492"/>
    <lineage>
        <taxon>Bacteria</taxon>
        <taxon>Pseudomonadati</taxon>
        <taxon>Pseudomonadota</taxon>
        <taxon>Gammaproteobacteria</taxon>
        <taxon>Vibrionales</taxon>
        <taxon>Vibrionaceae</taxon>
        <taxon>Vibrio</taxon>
    </lineage>
</organism>
<dbReference type="InterPro" id="IPR004640">
    <property type="entry name" value="HscB"/>
</dbReference>
<dbReference type="InterPro" id="IPR001623">
    <property type="entry name" value="DnaJ_domain"/>
</dbReference>
<dbReference type="GO" id="GO:0051087">
    <property type="term" value="F:protein-folding chaperone binding"/>
    <property type="evidence" value="ECO:0007669"/>
    <property type="project" value="InterPro"/>
</dbReference>
<feature type="domain" description="J" evidence="5">
    <location>
        <begin position="4"/>
        <end position="76"/>
    </location>
</feature>
<gene>
    <name evidence="4" type="primary">hscB</name>
    <name evidence="6" type="ORF">SAMN02745781_03703</name>
</gene>
<comment type="similarity">
    <text evidence="1 4">Belongs to the HscB family.</text>
</comment>
<evidence type="ECO:0000313" key="7">
    <source>
        <dbReference type="Proteomes" id="UP000184159"/>
    </source>
</evidence>
<evidence type="ECO:0000256" key="3">
    <source>
        <dbReference type="ARBA" id="ARBA00025596"/>
    </source>
</evidence>
<dbReference type="AlphaFoldDB" id="A0A1M5G6K8"/>
<evidence type="ECO:0000256" key="1">
    <source>
        <dbReference type="ARBA" id="ARBA00010476"/>
    </source>
</evidence>
<dbReference type="GO" id="GO:0001671">
    <property type="term" value="F:ATPase activator activity"/>
    <property type="evidence" value="ECO:0007669"/>
    <property type="project" value="InterPro"/>
</dbReference>
<dbReference type="Gene3D" id="1.20.1280.20">
    <property type="entry name" value="HscB, C-terminal domain"/>
    <property type="match status" value="1"/>
</dbReference>